<keyword evidence="4 7" id="KW-0812">Transmembrane</keyword>
<name>A0A8J4DMY8_9ACTN</name>
<evidence type="ECO:0000256" key="4">
    <source>
        <dbReference type="ARBA" id="ARBA00022692"/>
    </source>
</evidence>
<keyword evidence="5 7" id="KW-1133">Transmembrane helix</keyword>
<evidence type="ECO:0000256" key="3">
    <source>
        <dbReference type="ARBA" id="ARBA00022475"/>
    </source>
</evidence>
<dbReference type="PROSITE" id="PS50928">
    <property type="entry name" value="ABC_TM1"/>
    <property type="match status" value="1"/>
</dbReference>
<accession>A0A8J4DMY8</accession>
<keyword evidence="3" id="KW-1003">Cell membrane</keyword>
<dbReference type="Gene3D" id="1.10.3720.10">
    <property type="entry name" value="MetI-like"/>
    <property type="match status" value="1"/>
</dbReference>
<evidence type="ECO:0000256" key="7">
    <source>
        <dbReference type="RuleBase" id="RU363032"/>
    </source>
</evidence>
<evidence type="ECO:0000259" key="8">
    <source>
        <dbReference type="PROSITE" id="PS50928"/>
    </source>
</evidence>
<dbReference type="Pfam" id="PF00528">
    <property type="entry name" value="BPD_transp_1"/>
    <property type="match status" value="1"/>
</dbReference>
<dbReference type="InterPro" id="IPR000515">
    <property type="entry name" value="MetI-like"/>
</dbReference>
<feature type="transmembrane region" description="Helical" evidence="7">
    <location>
        <begin position="217"/>
        <end position="235"/>
    </location>
</feature>
<dbReference type="PANTHER" id="PTHR30151:SF0">
    <property type="entry name" value="ABC TRANSPORTER PERMEASE PROTEIN MJ0413-RELATED"/>
    <property type="match status" value="1"/>
</dbReference>
<dbReference type="AlphaFoldDB" id="A0A8J4DMY8"/>
<dbReference type="Proteomes" id="UP000619260">
    <property type="component" value="Unassembled WGS sequence"/>
</dbReference>
<evidence type="ECO:0000256" key="5">
    <source>
        <dbReference type="ARBA" id="ARBA00022989"/>
    </source>
</evidence>
<sequence>MIRRLLPLSGLLAFALLLEVVPYTGVVSAVYLPPLHRIAGALGQEFGRDAFWTALLDTLRTWLTGLAIAVGAGVVVGVVVGSVPLLRAATASTVEFLRPIPSVALIPLAVLLYGTGRTATLLLVVYASFWQVLVQVLQGVTDVDPVARDTARSYGLGRLARIRWLVWPTTLPYAVTGVRLAAAVALILTVTGELVIGTPGLGKEIALAQSGGAVAQMYALIVVTGLVGVVANVVTRDAEKRVLAWHPAFRKEAAA</sequence>
<dbReference type="RefSeq" id="WP_203896874.1">
    <property type="nucleotide sequence ID" value="NZ_BOPF01000002.1"/>
</dbReference>
<proteinExistence type="inferred from homology"/>
<dbReference type="GO" id="GO:0055085">
    <property type="term" value="P:transmembrane transport"/>
    <property type="evidence" value="ECO:0007669"/>
    <property type="project" value="InterPro"/>
</dbReference>
<dbReference type="GO" id="GO:0005886">
    <property type="term" value="C:plasma membrane"/>
    <property type="evidence" value="ECO:0007669"/>
    <property type="project" value="UniProtKB-SubCell"/>
</dbReference>
<evidence type="ECO:0000313" key="10">
    <source>
        <dbReference type="Proteomes" id="UP000619260"/>
    </source>
</evidence>
<feature type="transmembrane region" description="Helical" evidence="7">
    <location>
        <begin position="62"/>
        <end position="83"/>
    </location>
</feature>
<gene>
    <name evidence="9" type="primary">ssuC_2</name>
    <name evidence="9" type="ORF">Val02_01570</name>
</gene>
<organism evidence="9 10">
    <name type="scientific">Virgisporangium aliadipatigenens</name>
    <dbReference type="NCBI Taxonomy" id="741659"/>
    <lineage>
        <taxon>Bacteria</taxon>
        <taxon>Bacillati</taxon>
        <taxon>Actinomycetota</taxon>
        <taxon>Actinomycetes</taxon>
        <taxon>Micromonosporales</taxon>
        <taxon>Micromonosporaceae</taxon>
        <taxon>Virgisporangium</taxon>
    </lineage>
</organism>
<dbReference type="SUPFAM" id="SSF161098">
    <property type="entry name" value="MetI-like"/>
    <property type="match status" value="1"/>
</dbReference>
<evidence type="ECO:0000256" key="6">
    <source>
        <dbReference type="ARBA" id="ARBA00023136"/>
    </source>
</evidence>
<protein>
    <submittedName>
        <fullName evidence="9">Nitrate ABC transporter permease</fullName>
    </submittedName>
</protein>
<keyword evidence="10" id="KW-1185">Reference proteome</keyword>
<evidence type="ECO:0000256" key="2">
    <source>
        <dbReference type="ARBA" id="ARBA00022448"/>
    </source>
</evidence>
<keyword evidence="6 7" id="KW-0472">Membrane</keyword>
<feature type="domain" description="ABC transmembrane type-1" evidence="8">
    <location>
        <begin position="55"/>
        <end position="235"/>
    </location>
</feature>
<evidence type="ECO:0000313" key="9">
    <source>
        <dbReference type="EMBL" id="GIJ43271.1"/>
    </source>
</evidence>
<dbReference type="EMBL" id="BOPF01000002">
    <property type="protein sequence ID" value="GIJ43271.1"/>
    <property type="molecule type" value="Genomic_DNA"/>
</dbReference>
<comment type="similarity">
    <text evidence="7">Belongs to the binding-protein-dependent transport system permease family.</text>
</comment>
<dbReference type="InterPro" id="IPR035906">
    <property type="entry name" value="MetI-like_sf"/>
</dbReference>
<evidence type="ECO:0000256" key="1">
    <source>
        <dbReference type="ARBA" id="ARBA00004651"/>
    </source>
</evidence>
<dbReference type="PANTHER" id="PTHR30151">
    <property type="entry name" value="ALKANE SULFONATE ABC TRANSPORTER-RELATED, MEMBRANE SUBUNIT"/>
    <property type="match status" value="1"/>
</dbReference>
<comment type="caution">
    <text evidence="9">The sequence shown here is derived from an EMBL/GenBank/DDBJ whole genome shotgun (WGS) entry which is preliminary data.</text>
</comment>
<keyword evidence="2 7" id="KW-0813">Transport</keyword>
<comment type="subcellular location">
    <subcellularLocation>
        <location evidence="1 7">Cell membrane</location>
        <topology evidence="1 7">Multi-pass membrane protein</topology>
    </subcellularLocation>
</comment>
<feature type="transmembrane region" description="Helical" evidence="7">
    <location>
        <begin position="173"/>
        <end position="196"/>
    </location>
</feature>
<reference evidence="9" key="1">
    <citation type="submission" date="2021-01" db="EMBL/GenBank/DDBJ databases">
        <title>Whole genome shotgun sequence of Virgisporangium aliadipatigenens NBRC 105644.</title>
        <authorList>
            <person name="Komaki H."/>
            <person name="Tamura T."/>
        </authorList>
    </citation>
    <scope>NUCLEOTIDE SEQUENCE</scope>
    <source>
        <strain evidence="9">NBRC 105644</strain>
    </source>
</reference>